<organism evidence="1 2">
    <name type="scientific">Citrobacter freundii</name>
    <dbReference type="NCBI Taxonomy" id="546"/>
    <lineage>
        <taxon>Bacteria</taxon>
        <taxon>Pseudomonadati</taxon>
        <taxon>Pseudomonadota</taxon>
        <taxon>Gammaproteobacteria</taxon>
        <taxon>Enterobacterales</taxon>
        <taxon>Enterobacteriaceae</taxon>
        <taxon>Citrobacter</taxon>
        <taxon>Citrobacter freundii complex</taxon>
    </lineage>
</organism>
<comment type="caution">
    <text evidence="1">The sequence shown here is derived from an EMBL/GenBank/DDBJ whole genome shotgun (WGS) entry which is preliminary data.</text>
</comment>
<dbReference type="Proteomes" id="UP000215827">
    <property type="component" value="Unassembled WGS sequence"/>
</dbReference>
<reference evidence="1 2" key="1">
    <citation type="submission" date="2017-04" db="EMBL/GenBank/DDBJ databases">
        <title>Emergence of KPC-2-producing Citrobacter isolates from sediments of a Chinese river.</title>
        <authorList>
            <person name="Zheng B."/>
        </authorList>
    </citation>
    <scope>NUCLEOTIDE SEQUENCE [LARGE SCALE GENOMIC DNA]</scope>
    <source>
        <strain evidence="1 2">C191</strain>
    </source>
</reference>
<dbReference type="EMBL" id="NEFA01000004">
    <property type="protein sequence ID" value="OYR06439.1"/>
    <property type="molecule type" value="Genomic_DNA"/>
</dbReference>
<proteinExistence type="predicted"/>
<evidence type="ECO:0000313" key="2">
    <source>
        <dbReference type="Proteomes" id="UP000215827"/>
    </source>
</evidence>
<evidence type="ECO:0000313" key="1">
    <source>
        <dbReference type="EMBL" id="OYR06439.1"/>
    </source>
</evidence>
<dbReference type="RefSeq" id="WP_094542841.1">
    <property type="nucleotide sequence ID" value="NZ_NEEZ01000004.1"/>
</dbReference>
<sequence length="288" mass="32228">MSIENYEKSIEVVPSVKSEYVSKINGYGVIPFSEGLNDACCIMRIIEINQLNKLRKKGAMLHSLTGLTIPEPESTAEEINLLLNHFSQICRREEEELSFRQRELSKAEAVKTNAGSKSAGSIAEAMNKLPARVARAEAERCYNIAASRLAEQRDRLEMLRRIPGLLASEAEHIGKGIDNRLLTSYPASQNIPVGFISVINDSTITSGIKFILEQLNVLSKSVNEIISLCSAPIDKYILNNGGMARALAYREYYKPEHGLLRAVVTDRDYVEYVVKNNLIVEYKKKLFS</sequence>
<protein>
    <submittedName>
        <fullName evidence="1">Uncharacterized protein</fullName>
    </submittedName>
</protein>
<name>A0AA44NNN7_CITFR</name>
<accession>A0AA44NNN7</accession>
<dbReference type="AlphaFoldDB" id="A0AA44NNN7"/>
<gene>
    <name evidence="1" type="ORF">B9P89_05005</name>
</gene>